<dbReference type="Proteomes" id="UP001597282">
    <property type="component" value="Unassembled WGS sequence"/>
</dbReference>
<dbReference type="InterPro" id="IPR036249">
    <property type="entry name" value="Thioredoxin-like_sf"/>
</dbReference>
<evidence type="ECO:0000256" key="1">
    <source>
        <dbReference type="SAM" id="Phobius"/>
    </source>
</evidence>
<dbReference type="RefSeq" id="WP_380164542.1">
    <property type="nucleotide sequence ID" value="NZ_JBHTNU010000006.1"/>
</dbReference>
<sequence length="184" mass="21006">METGYKIILLCTMFIVLAELFLIYLLARWVGEFMKKLETVHLKAASTVIGKPAPVFHVLDNKENLVPFEKLYTRQRVLLLFAREGCEQCKELLTELNKEGWAERGLNLVIIYNRDSETPAKQPDLIPAWAYYLVSSQMERHFQVNRYPFAISVNNQGLVEKGTPISDPEELLQLLGGEHPIAAS</sequence>
<evidence type="ECO:0000313" key="2">
    <source>
        <dbReference type="EMBL" id="MFD1426970.1"/>
    </source>
</evidence>
<comment type="caution">
    <text evidence="2">The sequence shown here is derived from an EMBL/GenBank/DDBJ whole genome shotgun (WGS) entry which is preliminary data.</text>
</comment>
<evidence type="ECO:0008006" key="4">
    <source>
        <dbReference type="Google" id="ProtNLM"/>
    </source>
</evidence>
<proteinExistence type="predicted"/>
<name>A0ABW4C8B0_9BACL</name>
<dbReference type="Gene3D" id="3.40.30.10">
    <property type="entry name" value="Glutaredoxin"/>
    <property type="match status" value="1"/>
</dbReference>
<keyword evidence="1" id="KW-0812">Transmembrane</keyword>
<dbReference type="SUPFAM" id="SSF52833">
    <property type="entry name" value="Thioredoxin-like"/>
    <property type="match status" value="1"/>
</dbReference>
<feature type="transmembrane region" description="Helical" evidence="1">
    <location>
        <begin position="6"/>
        <end position="27"/>
    </location>
</feature>
<dbReference type="EMBL" id="JBHTNU010000006">
    <property type="protein sequence ID" value="MFD1426970.1"/>
    <property type="molecule type" value="Genomic_DNA"/>
</dbReference>
<reference evidence="3" key="1">
    <citation type="journal article" date="2019" name="Int. J. Syst. Evol. Microbiol.">
        <title>The Global Catalogue of Microorganisms (GCM) 10K type strain sequencing project: providing services to taxonomists for standard genome sequencing and annotation.</title>
        <authorList>
            <consortium name="The Broad Institute Genomics Platform"/>
            <consortium name="The Broad Institute Genome Sequencing Center for Infectious Disease"/>
            <person name="Wu L."/>
            <person name="Ma J."/>
        </authorList>
    </citation>
    <scope>NUCLEOTIDE SEQUENCE [LARGE SCALE GENOMIC DNA]</scope>
    <source>
        <strain evidence="3">S1</strain>
    </source>
</reference>
<keyword evidence="1" id="KW-0472">Membrane</keyword>
<gene>
    <name evidence="2" type="ORF">ACFQ4Y_08465</name>
</gene>
<keyword evidence="3" id="KW-1185">Reference proteome</keyword>
<accession>A0ABW4C8B0</accession>
<evidence type="ECO:0000313" key="3">
    <source>
        <dbReference type="Proteomes" id="UP001597282"/>
    </source>
</evidence>
<keyword evidence="1" id="KW-1133">Transmembrane helix</keyword>
<organism evidence="2 3">
    <name type="scientific">Kroppenstedtia sanguinis</name>
    <dbReference type="NCBI Taxonomy" id="1380684"/>
    <lineage>
        <taxon>Bacteria</taxon>
        <taxon>Bacillati</taxon>
        <taxon>Bacillota</taxon>
        <taxon>Bacilli</taxon>
        <taxon>Bacillales</taxon>
        <taxon>Thermoactinomycetaceae</taxon>
        <taxon>Kroppenstedtia</taxon>
    </lineage>
</organism>
<protein>
    <recommendedName>
        <fullName evidence="4">Thioredoxin domain-containing protein</fullName>
    </recommendedName>
</protein>